<comment type="caution">
    <text evidence="1">The sequence shown here is derived from an EMBL/GenBank/DDBJ whole genome shotgun (WGS) entry which is preliminary data.</text>
</comment>
<keyword evidence="2" id="KW-1185">Reference proteome</keyword>
<name>A0AAV9XZ01_9CRYT</name>
<dbReference type="Proteomes" id="UP001311799">
    <property type="component" value="Unassembled WGS sequence"/>
</dbReference>
<accession>A0AAV9XZ01</accession>
<evidence type="ECO:0000313" key="1">
    <source>
        <dbReference type="EMBL" id="KAK6589339.1"/>
    </source>
</evidence>
<reference evidence="1 2" key="1">
    <citation type="submission" date="2023-10" db="EMBL/GenBank/DDBJ databases">
        <title>Comparative genomics analysis reveals potential genetic determinants of host preference in Cryptosporidium xiaoi.</title>
        <authorList>
            <person name="Xiao L."/>
            <person name="Li J."/>
        </authorList>
    </citation>
    <scope>NUCLEOTIDE SEQUENCE [LARGE SCALE GENOMIC DNA]</scope>
    <source>
        <strain evidence="1 2">52996</strain>
    </source>
</reference>
<dbReference type="EMBL" id="JAWDEY010000013">
    <property type="protein sequence ID" value="KAK6589339.1"/>
    <property type="molecule type" value="Genomic_DNA"/>
</dbReference>
<sequence>MINIDIENKKIVMDDEFQARNTKYYSDMLDEFEMRKIDEKKNFIDDRTLDNIIKILEGKLNISSDSEICIKLKDLTKQKFGNSIDRFNIDFSDFIDDIEPCSDDEHSISEYKN</sequence>
<evidence type="ECO:0000313" key="2">
    <source>
        <dbReference type="Proteomes" id="UP001311799"/>
    </source>
</evidence>
<organism evidence="1 2">
    <name type="scientific">Cryptosporidium xiaoi</name>
    <dbReference type="NCBI Taxonomy" id="659607"/>
    <lineage>
        <taxon>Eukaryota</taxon>
        <taxon>Sar</taxon>
        <taxon>Alveolata</taxon>
        <taxon>Apicomplexa</taxon>
        <taxon>Conoidasida</taxon>
        <taxon>Coccidia</taxon>
        <taxon>Eucoccidiorida</taxon>
        <taxon>Eimeriorina</taxon>
        <taxon>Cryptosporidiidae</taxon>
        <taxon>Cryptosporidium</taxon>
    </lineage>
</organism>
<proteinExistence type="predicted"/>
<gene>
    <name evidence="1" type="ORF">RS030_213323</name>
</gene>
<protein>
    <submittedName>
        <fullName evidence="1">Uncharacterized protein</fullName>
    </submittedName>
</protein>
<dbReference type="AlphaFoldDB" id="A0AAV9XZ01"/>